<dbReference type="PANTHER" id="PTHR13504:SF39">
    <property type="entry name" value="CELL FILAMENTATION PROTEIN"/>
    <property type="match status" value="1"/>
</dbReference>
<dbReference type="SUPFAM" id="SSF140931">
    <property type="entry name" value="Fic-like"/>
    <property type="match status" value="1"/>
</dbReference>
<protein>
    <submittedName>
        <fullName evidence="3">Mobile mystery protein B</fullName>
    </submittedName>
</protein>
<dbReference type="OrthoDB" id="9813719at2"/>
<proteinExistence type="predicted"/>
<accession>A0A5B9EHQ7</accession>
<dbReference type="InterPro" id="IPR036597">
    <property type="entry name" value="Fido-like_dom_sf"/>
</dbReference>
<keyword evidence="4" id="KW-1185">Reference proteome</keyword>
<evidence type="ECO:0000259" key="2">
    <source>
        <dbReference type="PROSITE" id="PS51459"/>
    </source>
</evidence>
<dbReference type="Pfam" id="PF02661">
    <property type="entry name" value="Fic"/>
    <property type="match status" value="1"/>
</dbReference>
<dbReference type="RefSeq" id="WP_147649993.1">
    <property type="nucleotide sequence ID" value="NZ_CP042806.1"/>
</dbReference>
<feature type="active site" evidence="1">
    <location>
        <position position="132"/>
    </location>
</feature>
<dbReference type="EMBL" id="CP042806">
    <property type="protein sequence ID" value="QEE30695.1"/>
    <property type="molecule type" value="Genomic_DNA"/>
</dbReference>
<dbReference type="Proteomes" id="UP000321820">
    <property type="component" value="Chromosome"/>
</dbReference>
<dbReference type="NCBIfam" id="TIGR02613">
    <property type="entry name" value="mob_myst_B"/>
    <property type="match status" value="1"/>
</dbReference>
<dbReference type="Gene3D" id="1.10.3290.10">
    <property type="entry name" value="Fido-like domain"/>
    <property type="match status" value="1"/>
</dbReference>
<dbReference type="InterPro" id="IPR013436">
    <property type="entry name" value="Mobile_mystery_prot_B"/>
</dbReference>
<dbReference type="KEGG" id="talb:FTW19_23485"/>
<sequence length="196" mass="22639">MTLFTTGEGNTPLSPDEQADLIPNLATKEELNQWERENIVVAYSWALDRKTLAKQDALSEPYLRELHRRMFNETWRWAGMYRTTEKNIGIPHHQIREQLAVLIGNTRYWIEHKTFPPDRIAIRFHHRLVFIHPFANGNGRHARLMADVLAKLSGRPDFTWGGADIVAQGNIRRGYIDALRAADKNDIEPLLAFARS</sequence>
<feature type="domain" description="Fido" evidence="2">
    <location>
        <begin position="58"/>
        <end position="196"/>
    </location>
</feature>
<name>A0A5B9EHQ7_9BACT</name>
<dbReference type="InterPro" id="IPR003812">
    <property type="entry name" value="Fido"/>
</dbReference>
<evidence type="ECO:0000313" key="3">
    <source>
        <dbReference type="EMBL" id="QEE30695.1"/>
    </source>
</evidence>
<reference evidence="3 4" key="1">
    <citation type="submission" date="2019-08" db="EMBL/GenBank/DDBJ databases">
        <title>Complete genome sequence of Terriglobus albidus strain ORNL.</title>
        <authorList>
            <person name="Podar M."/>
        </authorList>
    </citation>
    <scope>NUCLEOTIDE SEQUENCE [LARGE SCALE GENOMIC DNA]</scope>
    <source>
        <strain evidence="3 4">ORNL</strain>
    </source>
</reference>
<evidence type="ECO:0000256" key="1">
    <source>
        <dbReference type="PIRSR" id="PIRSR640198-1"/>
    </source>
</evidence>
<dbReference type="InterPro" id="IPR040198">
    <property type="entry name" value="Fido_containing"/>
</dbReference>
<evidence type="ECO:0000313" key="4">
    <source>
        <dbReference type="Proteomes" id="UP000321820"/>
    </source>
</evidence>
<dbReference type="PANTHER" id="PTHR13504">
    <property type="entry name" value="FIDO DOMAIN-CONTAINING PROTEIN DDB_G0283145"/>
    <property type="match status" value="1"/>
</dbReference>
<dbReference type="AlphaFoldDB" id="A0A5B9EHQ7"/>
<dbReference type="PROSITE" id="PS51459">
    <property type="entry name" value="FIDO"/>
    <property type="match status" value="1"/>
</dbReference>
<gene>
    <name evidence="3" type="ORF">FTW19_23485</name>
</gene>
<organism evidence="3 4">
    <name type="scientific">Terriglobus albidus</name>
    <dbReference type="NCBI Taxonomy" id="1592106"/>
    <lineage>
        <taxon>Bacteria</taxon>
        <taxon>Pseudomonadati</taxon>
        <taxon>Acidobacteriota</taxon>
        <taxon>Terriglobia</taxon>
        <taxon>Terriglobales</taxon>
        <taxon>Acidobacteriaceae</taxon>
        <taxon>Terriglobus</taxon>
    </lineage>
</organism>